<dbReference type="PANTHER" id="PTHR43179:SF7">
    <property type="entry name" value="RHAMNOSYLTRANSFERASE WBBL"/>
    <property type="match status" value="1"/>
</dbReference>
<dbReference type="RefSeq" id="WP_393012115.1">
    <property type="nucleotide sequence ID" value="NZ_JAZAQF010000049.1"/>
</dbReference>
<dbReference type="InterPro" id="IPR001173">
    <property type="entry name" value="Glyco_trans_2-like"/>
</dbReference>
<gene>
    <name evidence="2" type="ORF">VPK24_08390</name>
</gene>
<keyword evidence="3" id="KW-1185">Reference proteome</keyword>
<dbReference type="Gene3D" id="3.90.550.10">
    <property type="entry name" value="Spore Coat Polysaccharide Biosynthesis Protein SpsA, Chain A"/>
    <property type="match status" value="2"/>
</dbReference>
<proteinExistence type="predicted"/>
<feature type="domain" description="Glycosyltransferase 2-like" evidence="1">
    <location>
        <begin position="330"/>
        <end position="444"/>
    </location>
</feature>
<dbReference type="InterPro" id="IPR029044">
    <property type="entry name" value="Nucleotide-diphossugar_trans"/>
</dbReference>
<comment type="caution">
    <text evidence="2">The sequence shown here is derived from an EMBL/GenBank/DDBJ whole genome shotgun (WGS) entry which is preliminary data.</text>
</comment>
<evidence type="ECO:0000313" key="2">
    <source>
        <dbReference type="EMBL" id="MFG3817654.1"/>
    </source>
</evidence>
<dbReference type="PANTHER" id="PTHR43179">
    <property type="entry name" value="RHAMNOSYLTRANSFERASE WBBL"/>
    <property type="match status" value="1"/>
</dbReference>
<dbReference type="CDD" id="cd04184">
    <property type="entry name" value="GT2_RfbC_Mx_like"/>
    <property type="match status" value="1"/>
</dbReference>
<name>A0ABW7C916_9CYAN</name>
<feature type="domain" description="Glycosyltransferase 2-like" evidence="1">
    <location>
        <begin position="76"/>
        <end position="190"/>
    </location>
</feature>
<sequence length="626" mass="71251">MAIARLASWPGRAWRLWQRGGLGAIAQKLRTKLRRRLLGERAQLAAWDQYRRGLSPENRRRFADRAAALENPPQISIIMPVYNTPERWLTEAIESVRAQIYPHWELCIADDRSPDSQVKATLDRLAAEDSRIKVTYRDHNGGISAASNSALALATSDFVVLMDHDDQLPEHALLRVAETILADDPDLFYSDEVLVTPEGEPIEFAFRPAFSLELLRSHPYIVHLVGFRRSLLQEIGGFREFLTVSQDYDLILRACERAKRISHIPEILYLWRQHLTSTGNQRRSDVLEISRAVLSEHLDRSGDPGEVQTGFRFNYFRVRYPLQGPIRIAIVIPTKNCGELVKQCIDSIAKTVHQVAYEIVLIDHDSNDPKSIRYFRSLKDQHRVLNYSGPFNFSAINNWAVAQLPPGHFTHYLFCNNDIEAIEDGWLERMAEFAQKPDIGIVGAKLLYPDRCYIQHAGVCVGMHGMAEHFGKFMRDSLPSGEAEPGYIGALISCREMSSVTAACLLMRADTFAKIGGYDESLAVGFGDVDLCLRAREAGYRAVFCADATLVHHESYTRGKTFEGDPHPEDSAKFFKRWKSIIQATDPYFNPNLDITRQDWAMKELEIPEKPRSRCYDTQTHQFRSL</sequence>
<accession>A0ABW7C916</accession>
<reference evidence="3" key="1">
    <citation type="journal article" date="2024" name="Algal Res.">
        <title>Biochemical, toxicological and genomic investigation of a high-biomass producing Limnothrix strain isolated from Italian shallow drinking water reservoir.</title>
        <authorList>
            <person name="Simonazzi M."/>
            <person name="Shishido T.K."/>
            <person name="Delbaje E."/>
            <person name="Wahlsten M."/>
            <person name="Fewer D.P."/>
            <person name="Sivonen K."/>
            <person name="Pezzolesi L."/>
            <person name="Pistocchi R."/>
        </authorList>
    </citation>
    <scope>NUCLEOTIDE SEQUENCE [LARGE SCALE GENOMIC DNA]</scope>
    <source>
        <strain evidence="3">LRLZ20PSL1</strain>
    </source>
</reference>
<protein>
    <submittedName>
        <fullName evidence="2">Glycosyltransferase family 2 protein</fullName>
    </submittedName>
</protein>
<evidence type="ECO:0000313" key="3">
    <source>
        <dbReference type="Proteomes" id="UP001604335"/>
    </source>
</evidence>
<dbReference type="Pfam" id="PF00535">
    <property type="entry name" value="Glycos_transf_2"/>
    <property type="match status" value="2"/>
</dbReference>
<dbReference type="SUPFAM" id="SSF53448">
    <property type="entry name" value="Nucleotide-diphospho-sugar transferases"/>
    <property type="match status" value="2"/>
</dbReference>
<dbReference type="CDD" id="cd04186">
    <property type="entry name" value="GT_2_like_c"/>
    <property type="match status" value="1"/>
</dbReference>
<dbReference type="Proteomes" id="UP001604335">
    <property type="component" value="Unassembled WGS sequence"/>
</dbReference>
<dbReference type="EMBL" id="JAZAQF010000049">
    <property type="protein sequence ID" value="MFG3817654.1"/>
    <property type="molecule type" value="Genomic_DNA"/>
</dbReference>
<evidence type="ECO:0000259" key="1">
    <source>
        <dbReference type="Pfam" id="PF00535"/>
    </source>
</evidence>
<organism evidence="2 3">
    <name type="scientific">Limnothrix redekei LRLZ20PSL1</name>
    <dbReference type="NCBI Taxonomy" id="3112953"/>
    <lineage>
        <taxon>Bacteria</taxon>
        <taxon>Bacillati</taxon>
        <taxon>Cyanobacteriota</taxon>
        <taxon>Cyanophyceae</taxon>
        <taxon>Pseudanabaenales</taxon>
        <taxon>Pseudanabaenaceae</taxon>
        <taxon>Limnothrix</taxon>
    </lineage>
</organism>